<dbReference type="Proteomes" id="UP000717996">
    <property type="component" value="Unassembled WGS sequence"/>
</dbReference>
<feature type="region of interest" description="Disordered" evidence="1">
    <location>
        <begin position="167"/>
        <end position="197"/>
    </location>
</feature>
<comment type="caution">
    <text evidence="2">The sequence shown here is derived from an EMBL/GenBank/DDBJ whole genome shotgun (WGS) entry which is preliminary data.</text>
</comment>
<protein>
    <submittedName>
        <fullName evidence="2">Uncharacterized protein</fullName>
    </submittedName>
</protein>
<evidence type="ECO:0000313" key="3">
    <source>
        <dbReference type="Proteomes" id="UP000717996"/>
    </source>
</evidence>
<dbReference type="EMBL" id="JAANIT010001340">
    <property type="protein sequence ID" value="KAG1540819.1"/>
    <property type="molecule type" value="Genomic_DNA"/>
</dbReference>
<gene>
    <name evidence="2" type="ORF">G6F51_008287</name>
</gene>
<evidence type="ECO:0000256" key="1">
    <source>
        <dbReference type="SAM" id="MobiDB-lite"/>
    </source>
</evidence>
<accession>A0A9P6Y6Q9</accession>
<name>A0A9P6Y6Q9_RHIOR</name>
<proteinExistence type="predicted"/>
<feature type="compositionally biased region" description="Basic and acidic residues" evidence="1">
    <location>
        <begin position="176"/>
        <end position="189"/>
    </location>
</feature>
<evidence type="ECO:0000313" key="2">
    <source>
        <dbReference type="EMBL" id="KAG1540819.1"/>
    </source>
</evidence>
<organism evidence="2 3">
    <name type="scientific">Rhizopus oryzae</name>
    <name type="common">Mucormycosis agent</name>
    <name type="synonym">Rhizopus arrhizus var. delemar</name>
    <dbReference type="NCBI Taxonomy" id="64495"/>
    <lineage>
        <taxon>Eukaryota</taxon>
        <taxon>Fungi</taxon>
        <taxon>Fungi incertae sedis</taxon>
        <taxon>Mucoromycota</taxon>
        <taxon>Mucoromycotina</taxon>
        <taxon>Mucoromycetes</taxon>
        <taxon>Mucorales</taxon>
        <taxon>Mucorineae</taxon>
        <taxon>Rhizopodaceae</taxon>
        <taxon>Rhizopus</taxon>
    </lineage>
</organism>
<reference evidence="2" key="1">
    <citation type="journal article" date="2020" name="Microb. Genom.">
        <title>Genetic diversity of clinical and environmental Mucorales isolates obtained from an investigation of mucormycosis cases among solid organ transplant recipients.</title>
        <authorList>
            <person name="Nguyen M.H."/>
            <person name="Kaul D."/>
            <person name="Muto C."/>
            <person name="Cheng S.J."/>
            <person name="Richter R.A."/>
            <person name="Bruno V.M."/>
            <person name="Liu G."/>
            <person name="Beyhan S."/>
            <person name="Sundermann A.J."/>
            <person name="Mounaud S."/>
            <person name="Pasculle A.W."/>
            <person name="Nierman W.C."/>
            <person name="Driscoll E."/>
            <person name="Cumbie R."/>
            <person name="Clancy C.J."/>
            <person name="Dupont C.L."/>
        </authorList>
    </citation>
    <scope>NUCLEOTIDE SEQUENCE</scope>
    <source>
        <strain evidence="2">GL16</strain>
    </source>
</reference>
<sequence>MTNEGNGLNLTQNNLTHSMLSLLEDTLRNKKKNKEETAFQWKLLPSWTTLRSNSKKKISSVSEGTQNDMNWENGQLLRKSTVSYTKESANINPTPLILSRRYMRSLKPLVFKLKWQQKSLNNSNMSSNRPSIWTKLEGLSTGQQSRANAWQSLDSLEPRTKNELQKLRNGCTQRPRKLDSSKSSCKDKQQTATDPEAVETTMATMEDHVDTEEEEEALFFWRTGLEWRPQHVTQYSEHQQQPKQQQYSTSAINHVNEESTKQKIDVQHYSTPSDCIKPGGRLQRFIKNGLKQLPINGLCR</sequence>
<dbReference type="AlphaFoldDB" id="A0A9P6Y6Q9"/>